<proteinExistence type="inferred from homology"/>
<sequence>MLGLRSRNKSAPAKETFTLAGQVYDAVTWWNDPGLRSLYMLLTIPLVTSMTNGYDGSMMNGLQASDQWQDYFHHPKGSRLAVFNLIFGIGQLAAILPFPIGAYIADNFGRRWGIVIGSIVSLIGCALQTASVNFPMFLVARLILGFGVMIDHASAPLLVTELCHTQHRARVTAVYNTTWYLGSIIAAWATFGTINIQNEWSWRIPSLLQAAPALFQICFIWLSPRFLIAKDRHEEALQILVKYHGSGEETELVMSEYVEIKETLALEKEYASKVKWADLFSTPGNRKRTLICFVQGFFSQWSGNGLVSYYLVPVLETIGITGSSEQAGLNGGLQIWNLIVAVWAAFNIDRFGRRPMVITSTAAMLIIFVIWTILSAQYNQTGNAGAGKGVIAMIFFYYTAFNCGWQGLVLAYPVEILPYNIRAKGLTVTFLGVSTSILNQYINPVGLEAVGWKFYIFYCVWLLVELIVVYFLWVETKNTALEEICKIFDGEDAHLGGPAATKSGMVVLDQIEVRGLSAIPSFTKYFGITTNNQGLVAALYVIGNVAGAFFAGPCADTYGRKIGMAIGSSICIIGAILQAAGQSLSMLMAGRFILGVGAVLVQTAGPSYVVEMAYPKYRGQLTGGFQACFFLGTLVSTWLEYGLNFIHTEKSYPWRLPLAVQGLPSILVLIFVWFVPESPRWYIGQGRIEEAKAILIKYHGDGNPDSLVVNIELEEMLEVIELEGSDKRWWDFRSLFNSRATRYRTFLVTCIAWFGQLDLPPTSYYFPLMAKTAGITSVQTQLLLNAIQTPIMMIAALCGLRFIQTFGRRKLLMFSSAGMSASVAVITACTANQAGHPAVGGTGVAFLYVFLVVFAFAWTPMQSLYPSEVLAYNTRAKGLAFMNLVVNAVNVLNTYVPPIAITNSGWKFYILYIVWDAFGVVVIYFTFIETKGWSLEEIEELFQSPHPVKASLEKKQVTIRDDGVIADVNGVEFGKSV</sequence>
<feature type="transmembrane region" description="Helical" evidence="7">
    <location>
        <begin position="782"/>
        <end position="800"/>
    </location>
</feature>
<evidence type="ECO:0000256" key="5">
    <source>
        <dbReference type="ARBA" id="ARBA00022989"/>
    </source>
</evidence>
<evidence type="ECO:0000256" key="4">
    <source>
        <dbReference type="ARBA" id="ARBA00022692"/>
    </source>
</evidence>
<dbReference type="InterPro" id="IPR003663">
    <property type="entry name" value="Sugar/inositol_transpt"/>
</dbReference>
<keyword evidence="5 7" id="KW-1133">Transmembrane helix</keyword>
<accession>A0A9P6VRC0</accession>
<dbReference type="FunFam" id="1.20.1250.20:FF:000217">
    <property type="entry name" value="MFS lactose permease, putative"/>
    <property type="match status" value="1"/>
</dbReference>
<comment type="caution">
    <text evidence="9">The sequence shown here is derived from an EMBL/GenBank/DDBJ whole genome shotgun (WGS) entry which is preliminary data.</text>
</comment>
<evidence type="ECO:0000259" key="8">
    <source>
        <dbReference type="PROSITE" id="PS50850"/>
    </source>
</evidence>
<dbReference type="PANTHER" id="PTHR48022:SF64">
    <property type="entry name" value="MAJOR FACILITATOR SUPERFAMILY (MFS) PROFILE DOMAIN-CONTAINING PROTEIN"/>
    <property type="match status" value="1"/>
</dbReference>
<dbReference type="InterPro" id="IPR050360">
    <property type="entry name" value="MFS_Sugar_Transporters"/>
</dbReference>
<dbReference type="OrthoDB" id="6133115at2759"/>
<dbReference type="EMBL" id="VNKQ01000003">
    <property type="protein sequence ID" value="KAG0652218.1"/>
    <property type="molecule type" value="Genomic_DNA"/>
</dbReference>
<feature type="transmembrane region" description="Helical" evidence="7">
    <location>
        <begin position="355"/>
        <end position="378"/>
    </location>
</feature>
<evidence type="ECO:0000256" key="6">
    <source>
        <dbReference type="ARBA" id="ARBA00023136"/>
    </source>
</evidence>
<feature type="domain" description="Major facilitator superfamily (MFS) profile" evidence="8">
    <location>
        <begin position="41"/>
        <end position="470"/>
    </location>
</feature>
<dbReference type="AlphaFoldDB" id="A0A9P6VRC0"/>
<evidence type="ECO:0000313" key="9">
    <source>
        <dbReference type="EMBL" id="KAG0652218.1"/>
    </source>
</evidence>
<feature type="transmembrane region" description="Helical" evidence="7">
    <location>
        <begin position="624"/>
        <end position="646"/>
    </location>
</feature>
<feature type="transmembrane region" description="Helical" evidence="7">
    <location>
        <begin position="425"/>
        <end position="442"/>
    </location>
</feature>
<dbReference type="Gene3D" id="1.20.1250.20">
    <property type="entry name" value="MFS general substrate transporter like domains"/>
    <property type="match status" value="2"/>
</dbReference>
<dbReference type="FunFam" id="1.20.1250.20:FF:000117">
    <property type="entry name" value="MFS hexose transporter"/>
    <property type="match status" value="1"/>
</dbReference>
<dbReference type="SUPFAM" id="SSF103473">
    <property type="entry name" value="MFS general substrate transporter"/>
    <property type="match status" value="2"/>
</dbReference>
<keyword evidence="6 7" id="KW-0472">Membrane</keyword>
<feature type="transmembrane region" description="Helical" evidence="7">
    <location>
        <begin position="839"/>
        <end position="858"/>
    </location>
</feature>
<feature type="domain" description="Major facilitator superfamily (MFS) profile" evidence="8">
    <location>
        <begin position="462"/>
        <end position="931"/>
    </location>
</feature>
<feature type="transmembrane region" description="Helical" evidence="7">
    <location>
        <begin position="390"/>
        <end position="413"/>
    </location>
</feature>
<evidence type="ECO:0000256" key="3">
    <source>
        <dbReference type="ARBA" id="ARBA00022448"/>
    </source>
</evidence>
<dbReference type="Pfam" id="PF00083">
    <property type="entry name" value="Sugar_tr"/>
    <property type="match status" value="2"/>
</dbReference>
<feature type="transmembrane region" description="Helical" evidence="7">
    <location>
        <begin position="908"/>
        <end position="927"/>
    </location>
</feature>
<dbReference type="NCBIfam" id="TIGR00879">
    <property type="entry name" value="SP"/>
    <property type="match status" value="1"/>
</dbReference>
<feature type="transmembrane region" description="Helical" evidence="7">
    <location>
        <begin position="112"/>
        <end position="130"/>
    </location>
</feature>
<name>A0A9P6VRC0_9HELO</name>
<comment type="similarity">
    <text evidence="2">Belongs to the major facilitator superfamily. Sugar transporter (TC 2.A.1.1) family.</text>
</comment>
<comment type="subcellular location">
    <subcellularLocation>
        <location evidence="1">Membrane</location>
        <topology evidence="1">Multi-pass membrane protein</topology>
    </subcellularLocation>
</comment>
<keyword evidence="3" id="KW-0813">Transport</keyword>
<feature type="transmembrane region" description="Helical" evidence="7">
    <location>
        <begin position="879"/>
        <end position="896"/>
    </location>
</feature>
<dbReference type="InterPro" id="IPR036259">
    <property type="entry name" value="MFS_trans_sf"/>
</dbReference>
<feature type="transmembrane region" description="Helical" evidence="7">
    <location>
        <begin position="81"/>
        <end position="105"/>
    </location>
</feature>
<feature type="transmembrane region" description="Helical" evidence="7">
    <location>
        <begin position="534"/>
        <end position="552"/>
    </location>
</feature>
<reference evidence="9" key="1">
    <citation type="submission" date="2019-07" db="EMBL/GenBank/DDBJ databases">
        <title>Hyphodiscus hymeniophilus genome sequencing and assembly.</title>
        <authorList>
            <person name="Kramer G."/>
            <person name="Nodwell J."/>
        </authorList>
    </citation>
    <scope>NUCLEOTIDE SEQUENCE</scope>
    <source>
        <strain evidence="9">ATCC 34498</strain>
    </source>
</reference>
<feature type="transmembrane region" description="Helical" evidence="7">
    <location>
        <begin position="202"/>
        <end position="222"/>
    </location>
</feature>
<dbReference type="Proteomes" id="UP000785200">
    <property type="component" value="Unassembled WGS sequence"/>
</dbReference>
<keyword evidence="10" id="KW-1185">Reference proteome</keyword>
<dbReference type="GO" id="GO:0005351">
    <property type="term" value="F:carbohydrate:proton symporter activity"/>
    <property type="evidence" value="ECO:0007669"/>
    <property type="project" value="TreeGrafter"/>
</dbReference>
<protein>
    <submittedName>
        <fullName evidence="9">Lactose permease</fullName>
    </submittedName>
</protein>
<organism evidence="9 10">
    <name type="scientific">Hyphodiscus hymeniophilus</name>
    <dbReference type="NCBI Taxonomy" id="353542"/>
    <lineage>
        <taxon>Eukaryota</taxon>
        <taxon>Fungi</taxon>
        <taxon>Dikarya</taxon>
        <taxon>Ascomycota</taxon>
        <taxon>Pezizomycotina</taxon>
        <taxon>Leotiomycetes</taxon>
        <taxon>Helotiales</taxon>
        <taxon>Hyphodiscaceae</taxon>
        <taxon>Hyphodiscus</taxon>
    </lineage>
</organism>
<feature type="transmembrane region" description="Helical" evidence="7">
    <location>
        <begin position="812"/>
        <end position="833"/>
    </location>
</feature>
<evidence type="ECO:0000256" key="1">
    <source>
        <dbReference type="ARBA" id="ARBA00004141"/>
    </source>
</evidence>
<feature type="transmembrane region" description="Helical" evidence="7">
    <location>
        <begin position="658"/>
        <end position="675"/>
    </location>
</feature>
<evidence type="ECO:0000313" key="10">
    <source>
        <dbReference type="Proteomes" id="UP000785200"/>
    </source>
</evidence>
<evidence type="ECO:0000256" key="7">
    <source>
        <dbReference type="SAM" id="Phobius"/>
    </source>
</evidence>
<dbReference type="InterPro" id="IPR005828">
    <property type="entry name" value="MFS_sugar_transport-like"/>
</dbReference>
<keyword evidence="4 7" id="KW-0812">Transmembrane</keyword>
<gene>
    <name evidence="9" type="ORF">D0Z07_0832</name>
</gene>
<dbReference type="PANTHER" id="PTHR48022">
    <property type="entry name" value="PLASTIDIC GLUCOSE TRANSPORTER 4"/>
    <property type="match status" value="1"/>
</dbReference>
<dbReference type="PROSITE" id="PS50850">
    <property type="entry name" value="MFS"/>
    <property type="match status" value="2"/>
</dbReference>
<dbReference type="InterPro" id="IPR020846">
    <property type="entry name" value="MFS_dom"/>
</dbReference>
<feature type="transmembrane region" description="Helical" evidence="7">
    <location>
        <begin position="454"/>
        <end position="473"/>
    </location>
</feature>
<dbReference type="GO" id="GO:0016020">
    <property type="term" value="C:membrane"/>
    <property type="evidence" value="ECO:0007669"/>
    <property type="project" value="UniProtKB-SubCell"/>
</dbReference>
<evidence type="ECO:0000256" key="2">
    <source>
        <dbReference type="ARBA" id="ARBA00010992"/>
    </source>
</evidence>
<feature type="transmembrane region" description="Helical" evidence="7">
    <location>
        <begin position="179"/>
        <end position="196"/>
    </location>
</feature>
<feature type="transmembrane region" description="Helical" evidence="7">
    <location>
        <begin position="558"/>
        <end position="577"/>
    </location>
</feature>